<organism evidence="2 3">
    <name type="scientific">Geothrix rubra</name>
    <dbReference type="NCBI Taxonomy" id="2927977"/>
    <lineage>
        <taxon>Bacteria</taxon>
        <taxon>Pseudomonadati</taxon>
        <taxon>Acidobacteriota</taxon>
        <taxon>Holophagae</taxon>
        <taxon>Holophagales</taxon>
        <taxon>Holophagaceae</taxon>
        <taxon>Geothrix</taxon>
    </lineage>
</organism>
<accession>A0ABQ5Q6J6</accession>
<dbReference type="EMBL" id="BSDD01000002">
    <property type="protein sequence ID" value="GLH69941.1"/>
    <property type="molecule type" value="Genomic_DNA"/>
</dbReference>
<protein>
    <submittedName>
        <fullName evidence="2">Uncharacterized protein</fullName>
    </submittedName>
</protein>
<gene>
    <name evidence="2" type="ORF">GETHPA_14740</name>
</gene>
<dbReference type="RefSeq" id="WP_285724155.1">
    <property type="nucleotide sequence ID" value="NZ_BSDD01000002.1"/>
</dbReference>
<name>A0ABQ5Q6J6_9BACT</name>
<reference evidence="2 3" key="1">
    <citation type="journal article" date="2023" name="Antonie Van Leeuwenhoek">
        <title>Mesoterricola silvestris gen. nov., sp. nov., Mesoterricola sediminis sp. nov., Geothrix oryzae sp. nov., Geothrix edaphica sp. nov., Geothrix rubra sp. nov., and Geothrix limicola sp. nov., six novel members of Acidobacteriota isolated from soils.</title>
        <authorList>
            <person name="Itoh H."/>
            <person name="Sugisawa Y."/>
            <person name="Mise K."/>
            <person name="Xu Z."/>
            <person name="Kuniyasu M."/>
            <person name="Ushijima N."/>
            <person name="Kawano K."/>
            <person name="Kobayashi E."/>
            <person name="Shiratori Y."/>
            <person name="Masuda Y."/>
            <person name="Senoo K."/>
        </authorList>
    </citation>
    <scope>NUCLEOTIDE SEQUENCE [LARGE SCALE GENOMIC DNA]</scope>
    <source>
        <strain evidence="2 3">Red803</strain>
    </source>
</reference>
<evidence type="ECO:0000313" key="3">
    <source>
        <dbReference type="Proteomes" id="UP001165089"/>
    </source>
</evidence>
<evidence type="ECO:0000313" key="2">
    <source>
        <dbReference type="EMBL" id="GLH69941.1"/>
    </source>
</evidence>
<keyword evidence="3" id="KW-1185">Reference proteome</keyword>
<comment type="caution">
    <text evidence="2">The sequence shown here is derived from an EMBL/GenBank/DDBJ whole genome shotgun (WGS) entry which is preliminary data.</text>
</comment>
<sequence length="47" mass="4832">MGVNARLADPEAPTPGRVGQVLPPVDLDPGDRARTTRAGLPGPRETG</sequence>
<evidence type="ECO:0000256" key="1">
    <source>
        <dbReference type="SAM" id="MobiDB-lite"/>
    </source>
</evidence>
<proteinExistence type="predicted"/>
<feature type="region of interest" description="Disordered" evidence="1">
    <location>
        <begin position="1"/>
        <end position="47"/>
    </location>
</feature>
<dbReference type="Proteomes" id="UP001165089">
    <property type="component" value="Unassembled WGS sequence"/>
</dbReference>